<evidence type="ECO:0000313" key="3">
    <source>
        <dbReference type="Proteomes" id="UP000485058"/>
    </source>
</evidence>
<sequence length="180" mass="20195">MQLSHRIPALYQHLISSLLTALMWFDLLASRFDRQNTFRRMDDCQFVAAMGPPGGGRNHITSRYARHFNVISITDFNDATLRRIFGTLLDWALHKQPFPSNIKVQQTGLCIKQGCASHTKPDGGAGEEHASGFAQEMRDSVVDATLAVYKKVMASLLPTPTKSHYTFNLRDISRVMQASV</sequence>
<protein>
    <recommendedName>
        <fullName evidence="1">Dynein heavy chain 3 AAA+ lid domain-containing protein</fullName>
    </recommendedName>
</protein>
<comment type="caution">
    <text evidence="2">The sequence shown here is derived from an EMBL/GenBank/DDBJ whole genome shotgun (WGS) entry which is preliminary data.</text>
</comment>
<evidence type="ECO:0000259" key="1">
    <source>
        <dbReference type="Pfam" id="PF17857"/>
    </source>
</evidence>
<name>A0A699Z8Q3_HAELA</name>
<dbReference type="Pfam" id="PF17857">
    <property type="entry name" value="AAA_lid_1"/>
    <property type="match status" value="1"/>
</dbReference>
<feature type="domain" description="Dynein heavy chain 3 AAA+ lid" evidence="1">
    <location>
        <begin position="142"/>
        <end position="178"/>
    </location>
</feature>
<dbReference type="InterPro" id="IPR026983">
    <property type="entry name" value="DHC"/>
</dbReference>
<dbReference type="InterPro" id="IPR027417">
    <property type="entry name" value="P-loop_NTPase"/>
</dbReference>
<keyword evidence="3" id="KW-1185">Reference proteome</keyword>
<dbReference type="Gene3D" id="3.40.50.300">
    <property type="entry name" value="P-loop containing nucleotide triphosphate hydrolases"/>
    <property type="match status" value="1"/>
</dbReference>
<dbReference type="GO" id="GO:0007018">
    <property type="term" value="P:microtubule-based movement"/>
    <property type="evidence" value="ECO:0007669"/>
    <property type="project" value="InterPro"/>
</dbReference>
<dbReference type="GO" id="GO:0051959">
    <property type="term" value="F:dynein light intermediate chain binding"/>
    <property type="evidence" value="ECO:0007669"/>
    <property type="project" value="InterPro"/>
</dbReference>
<dbReference type="PANTHER" id="PTHR45703:SF35">
    <property type="entry name" value="DYNEIN HEAVY CHAIN"/>
    <property type="match status" value="1"/>
</dbReference>
<organism evidence="2 3">
    <name type="scientific">Haematococcus lacustris</name>
    <name type="common">Green alga</name>
    <name type="synonym">Haematococcus pluvialis</name>
    <dbReference type="NCBI Taxonomy" id="44745"/>
    <lineage>
        <taxon>Eukaryota</taxon>
        <taxon>Viridiplantae</taxon>
        <taxon>Chlorophyta</taxon>
        <taxon>core chlorophytes</taxon>
        <taxon>Chlorophyceae</taxon>
        <taxon>CS clade</taxon>
        <taxon>Chlamydomonadales</taxon>
        <taxon>Haematococcaceae</taxon>
        <taxon>Haematococcus</taxon>
    </lineage>
</organism>
<dbReference type="InterPro" id="IPR041589">
    <property type="entry name" value="DNAH3_AAA_lid_1"/>
</dbReference>
<dbReference type="PANTHER" id="PTHR45703">
    <property type="entry name" value="DYNEIN HEAVY CHAIN"/>
    <property type="match status" value="1"/>
</dbReference>
<dbReference type="GO" id="GO:0030286">
    <property type="term" value="C:dynein complex"/>
    <property type="evidence" value="ECO:0007669"/>
    <property type="project" value="InterPro"/>
</dbReference>
<accession>A0A699Z8Q3</accession>
<dbReference type="Gene3D" id="1.20.920.30">
    <property type="match status" value="2"/>
</dbReference>
<gene>
    <name evidence="2" type="ORF">HaLaN_07507</name>
</gene>
<evidence type="ECO:0000313" key="2">
    <source>
        <dbReference type="EMBL" id="GFH11922.1"/>
    </source>
</evidence>
<dbReference type="GO" id="GO:0045505">
    <property type="term" value="F:dynein intermediate chain binding"/>
    <property type="evidence" value="ECO:0007669"/>
    <property type="project" value="InterPro"/>
</dbReference>
<dbReference type="AlphaFoldDB" id="A0A699Z8Q3"/>
<dbReference type="SUPFAM" id="SSF52540">
    <property type="entry name" value="P-loop containing nucleoside triphosphate hydrolases"/>
    <property type="match status" value="1"/>
</dbReference>
<proteinExistence type="predicted"/>
<dbReference type="Proteomes" id="UP000485058">
    <property type="component" value="Unassembled WGS sequence"/>
</dbReference>
<reference evidence="2 3" key="1">
    <citation type="submission" date="2020-02" db="EMBL/GenBank/DDBJ databases">
        <title>Draft genome sequence of Haematococcus lacustris strain NIES-144.</title>
        <authorList>
            <person name="Morimoto D."/>
            <person name="Nakagawa S."/>
            <person name="Yoshida T."/>
            <person name="Sawayama S."/>
        </authorList>
    </citation>
    <scope>NUCLEOTIDE SEQUENCE [LARGE SCALE GENOMIC DNA]</scope>
    <source>
        <strain evidence="2 3">NIES-144</strain>
    </source>
</reference>
<dbReference type="EMBL" id="BLLF01000449">
    <property type="protein sequence ID" value="GFH11922.1"/>
    <property type="molecule type" value="Genomic_DNA"/>
</dbReference>
<dbReference type="Pfam" id="PF12775">
    <property type="entry name" value="AAA_7"/>
    <property type="match status" value="1"/>
</dbReference>